<evidence type="ECO:0000313" key="2">
    <source>
        <dbReference type="Proteomes" id="UP001218218"/>
    </source>
</evidence>
<protein>
    <submittedName>
        <fullName evidence="1">Uncharacterized protein</fullName>
    </submittedName>
</protein>
<sequence length="73" mass="8038">MLLQSPWPSRVNDSSTKATHVFITDFLKEKGVSTLDVLVNNAAIGSECFKETFDVNVVGTVAVTWANVNRVLR</sequence>
<evidence type="ECO:0000313" key="1">
    <source>
        <dbReference type="EMBL" id="KAJ7347018.1"/>
    </source>
</evidence>
<dbReference type="AlphaFoldDB" id="A0AAD7A0G5"/>
<gene>
    <name evidence="1" type="ORF">DFH08DRAFT_961411</name>
</gene>
<comment type="caution">
    <text evidence="1">The sequence shown here is derived from an EMBL/GenBank/DDBJ whole genome shotgun (WGS) entry which is preliminary data.</text>
</comment>
<dbReference type="InterPro" id="IPR036291">
    <property type="entry name" value="NAD(P)-bd_dom_sf"/>
</dbReference>
<dbReference type="Proteomes" id="UP001218218">
    <property type="component" value="Unassembled WGS sequence"/>
</dbReference>
<organism evidence="1 2">
    <name type="scientific">Mycena albidolilacea</name>
    <dbReference type="NCBI Taxonomy" id="1033008"/>
    <lineage>
        <taxon>Eukaryota</taxon>
        <taxon>Fungi</taxon>
        <taxon>Dikarya</taxon>
        <taxon>Basidiomycota</taxon>
        <taxon>Agaricomycotina</taxon>
        <taxon>Agaricomycetes</taxon>
        <taxon>Agaricomycetidae</taxon>
        <taxon>Agaricales</taxon>
        <taxon>Marasmiineae</taxon>
        <taxon>Mycenaceae</taxon>
        <taxon>Mycena</taxon>
    </lineage>
</organism>
<name>A0AAD7A0G5_9AGAR</name>
<dbReference type="SUPFAM" id="SSF51735">
    <property type="entry name" value="NAD(P)-binding Rossmann-fold domains"/>
    <property type="match status" value="1"/>
</dbReference>
<dbReference type="Gene3D" id="3.40.50.720">
    <property type="entry name" value="NAD(P)-binding Rossmann-like Domain"/>
    <property type="match status" value="1"/>
</dbReference>
<reference evidence="1" key="1">
    <citation type="submission" date="2023-03" db="EMBL/GenBank/DDBJ databases">
        <title>Massive genome expansion in bonnet fungi (Mycena s.s.) driven by repeated elements and novel gene families across ecological guilds.</title>
        <authorList>
            <consortium name="Lawrence Berkeley National Laboratory"/>
            <person name="Harder C.B."/>
            <person name="Miyauchi S."/>
            <person name="Viragh M."/>
            <person name="Kuo A."/>
            <person name="Thoen E."/>
            <person name="Andreopoulos B."/>
            <person name="Lu D."/>
            <person name="Skrede I."/>
            <person name="Drula E."/>
            <person name="Henrissat B."/>
            <person name="Morin E."/>
            <person name="Kohler A."/>
            <person name="Barry K."/>
            <person name="LaButti K."/>
            <person name="Morin E."/>
            <person name="Salamov A."/>
            <person name="Lipzen A."/>
            <person name="Mereny Z."/>
            <person name="Hegedus B."/>
            <person name="Baldrian P."/>
            <person name="Stursova M."/>
            <person name="Weitz H."/>
            <person name="Taylor A."/>
            <person name="Grigoriev I.V."/>
            <person name="Nagy L.G."/>
            <person name="Martin F."/>
            <person name="Kauserud H."/>
        </authorList>
    </citation>
    <scope>NUCLEOTIDE SEQUENCE</scope>
    <source>
        <strain evidence="1">CBHHK002</strain>
    </source>
</reference>
<keyword evidence="2" id="KW-1185">Reference proteome</keyword>
<dbReference type="EMBL" id="JARIHO010000020">
    <property type="protein sequence ID" value="KAJ7347018.1"/>
    <property type="molecule type" value="Genomic_DNA"/>
</dbReference>
<proteinExistence type="predicted"/>
<accession>A0AAD7A0G5</accession>